<evidence type="ECO:0000313" key="2">
    <source>
        <dbReference type="EMBL" id="KAJ2796095.1"/>
    </source>
</evidence>
<reference evidence="2" key="1">
    <citation type="submission" date="2022-07" db="EMBL/GenBank/DDBJ databases">
        <title>Phylogenomic reconstructions and comparative analyses of Kickxellomycotina fungi.</title>
        <authorList>
            <person name="Reynolds N.K."/>
            <person name="Stajich J.E."/>
            <person name="Barry K."/>
            <person name="Grigoriev I.V."/>
            <person name="Crous P."/>
            <person name="Smith M.E."/>
        </authorList>
    </citation>
    <scope>NUCLEOTIDE SEQUENCE</scope>
    <source>
        <strain evidence="2">NRRL 1565</strain>
    </source>
</reference>
<gene>
    <name evidence="2" type="ORF">H4R20_005651</name>
</gene>
<feature type="non-terminal residue" evidence="2">
    <location>
        <position position="1"/>
    </location>
</feature>
<feature type="region of interest" description="Disordered" evidence="1">
    <location>
        <begin position="129"/>
        <end position="155"/>
    </location>
</feature>
<proteinExistence type="predicted"/>
<name>A0A9W8HRB1_9FUNG</name>
<organism evidence="2 3">
    <name type="scientific">Coemansia guatemalensis</name>
    <dbReference type="NCBI Taxonomy" id="2761395"/>
    <lineage>
        <taxon>Eukaryota</taxon>
        <taxon>Fungi</taxon>
        <taxon>Fungi incertae sedis</taxon>
        <taxon>Zoopagomycota</taxon>
        <taxon>Kickxellomycotina</taxon>
        <taxon>Kickxellomycetes</taxon>
        <taxon>Kickxellales</taxon>
        <taxon>Kickxellaceae</taxon>
        <taxon>Coemansia</taxon>
    </lineage>
</organism>
<evidence type="ECO:0000256" key="1">
    <source>
        <dbReference type="SAM" id="MobiDB-lite"/>
    </source>
</evidence>
<keyword evidence="3" id="KW-1185">Reference proteome</keyword>
<sequence length="198" mass="21213">KQLNEELEYKVILHKESSELYGRLEMLTNENHRLSAQLTIENRPHSQPQLHDIFGYSGSDADADVSACTNGSGNGDGIAQSCPCVDCSGYSDAEASAFSYRSGSGYSDAESNTSANGSAVSYGYSDAEVSGNTDGSNNVSAQASSSSSASDNIFRRGAEKDIPRARPYRIVYVCSNESIQNSGDFIPDDAIPVLQRRN</sequence>
<accession>A0A9W8HRB1</accession>
<protein>
    <submittedName>
        <fullName evidence="2">Uncharacterized protein</fullName>
    </submittedName>
</protein>
<dbReference type="AlphaFoldDB" id="A0A9W8HRB1"/>
<evidence type="ECO:0000313" key="3">
    <source>
        <dbReference type="Proteomes" id="UP001140094"/>
    </source>
</evidence>
<comment type="caution">
    <text evidence="2">The sequence shown here is derived from an EMBL/GenBank/DDBJ whole genome shotgun (WGS) entry which is preliminary data.</text>
</comment>
<dbReference type="Proteomes" id="UP001140094">
    <property type="component" value="Unassembled WGS sequence"/>
</dbReference>
<feature type="compositionally biased region" description="Low complexity" evidence="1">
    <location>
        <begin position="136"/>
        <end position="152"/>
    </location>
</feature>
<dbReference type="EMBL" id="JANBUO010001999">
    <property type="protein sequence ID" value="KAJ2796095.1"/>
    <property type="molecule type" value="Genomic_DNA"/>
</dbReference>